<keyword evidence="1" id="KW-0808">Transferase</keyword>
<sequence>MNDALTYVGKDLEAMSFAENYHRWILEEFRPFLGTRLVEVGAGTGLFTRLLLNEDLESLTAVEPSEMFERLQEALSITPVGVHVHLHRAIFEQVHQRIRDEAKPDSIIYVNVLEHILEDESELQMVHETLGPGGRCFIFVPALMALYGKFDRKIGHFRRYTKPELEGKCISAGFKIVRSRYFDFAGIFPWFVKYRMLGSDSLGGSAVSVYDKVAVPVIKTIEKFIVPAVGKNILLIAEK</sequence>
<proteinExistence type="predicted"/>
<reference evidence="1" key="1">
    <citation type="submission" date="2009-12" db="EMBL/GenBank/DDBJ databases">
        <authorList>
            <person name="Kielak A."/>
            <person name="van Veen J.A."/>
            <person name="Kowalchuk G.A."/>
        </authorList>
    </citation>
    <scope>NUCLEOTIDE SEQUENCE</scope>
</reference>
<dbReference type="Pfam" id="PF13489">
    <property type="entry name" value="Methyltransf_23"/>
    <property type="match status" value="1"/>
</dbReference>
<dbReference type="Gene3D" id="3.40.50.150">
    <property type="entry name" value="Vaccinia Virus protein VP39"/>
    <property type="match status" value="1"/>
</dbReference>
<protein>
    <submittedName>
        <fullName evidence="1">Methyltransferase type 12</fullName>
    </submittedName>
</protein>
<evidence type="ECO:0000313" key="1">
    <source>
        <dbReference type="EMBL" id="ADC36073.1"/>
    </source>
</evidence>
<dbReference type="AlphaFoldDB" id="E3T6X9"/>
<dbReference type="GO" id="GO:0008168">
    <property type="term" value="F:methyltransferase activity"/>
    <property type="evidence" value="ECO:0007669"/>
    <property type="project" value="UniProtKB-KW"/>
</dbReference>
<dbReference type="EMBL" id="GU260711">
    <property type="protein sequence ID" value="ADC36073.1"/>
    <property type="molecule type" value="Genomic_DNA"/>
</dbReference>
<dbReference type="CDD" id="cd02440">
    <property type="entry name" value="AdoMet_MTases"/>
    <property type="match status" value="1"/>
</dbReference>
<dbReference type="GO" id="GO:0032259">
    <property type="term" value="P:methylation"/>
    <property type="evidence" value="ECO:0007669"/>
    <property type="project" value="UniProtKB-KW"/>
</dbReference>
<dbReference type="SUPFAM" id="SSF53335">
    <property type="entry name" value="S-adenosyl-L-methionine-dependent methyltransferases"/>
    <property type="match status" value="1"/>
</dbReference>
<accession>E3T6X9</accession>
<dbReference type="InterPro" id="IPR029063">
    <property type="entry name" value="SAM-dependent_MTases_sf"/>
</dbReference>
<organism evidence="1">
    <name type="scientific">uncultured bacterium 164</name>
    <dbReference type="NCBI Taxonomy" id="698382"/>
    <lineage>
        <taxon>Bacteria</taxon>
        <taxon>environmental samples</taxon>
    </lineage>
</organism>
<reference evidence="1" key="2">
    <citation type="journal article" date="2010" name="Appl. Environ. Microbiol.">
        <title>Comparative analysis of acidobacterial genomic fragments from terrestrial and aquatic metagenomic libraries, with emphasis on acidobacteria subdivision 6.</title>
        <authorList>
            <person name="Kielak A.M."/>
            <person name="van Veen J.A."/>
            <person name="Kowalchuk G.A."/>
        </authorList>
    </citation>
    <scope>NUCLEOTIDE SEQUENCE</scope>
</reference>
<name>E3T6X9_9BACT</name>
<keyword evidence="1" id="KW-0489">Methyltransferase</keyword>